<evidence type="ECO:0000313" key="2">
    <source>
        <dbReference type="EMBL" id="PIL19864.1"/>
    </source>
</evidence>
<dbReference type="Pfam" id="PF00149">
    <property type="entry name" value="Metallophos"/>
    <property type="match status" value="1"/>
</dbReference>
<dbReference type="PANTHER" id="PTHR30337">
    <property type="entry name" value="COMPONENT OF ATP-DEPENDENT DSDNA EXONUCLEASE"/>
    <property type="match status" value="1"/>
</dbReference>
<evidence type="ECO:0000313" key="3">
    <source>
        <dbReference type="Proteomes" id="UP000231259"/>
    </source>
</evidence>
<dbReference type="OrthoDB" id="9773856at2"/>
<proteinExistence type="predicted"/>
<dbReference type="InterPro" id="IPR014577">
    <property type="entry name" value="UCP033093_metalloPase"/>
</dbReference>
<protein>
    <recommendedName>
        <fullName evidence="1">Calcineurin-like phosphoesterase domain-containing protein</fullName>
    </recommendedName>
</protein>
<dbReference type="AlphaFoldDB" id="A0A2G8RE64"/>
<dbReference type="Proteomes" id="UP000231259">
    <property type="component" value="Unassembled WGS sequence"/>
</dbReference>
<dbReference type="InterPro" id="IPR029052">
    <property type="entry name" value="Metallo-depent_PP-like"/>
</dbReference>
<gene>
    <name evidence="2" type="ORF">P775_12360</name>
</gene>
<dbReference type="EMBL" id="AWWI01000079">
    <property type="protein sequence ID" value="PIL19864.1"/>
    <property type="molecule type" value="Genomic_DNA"/>
</dbReference>
<dbReference type="RefSeq" id="WP_099911182.1">
    <property type="nucleotide sequence ID" value="NZ_AWWI01000079.1"/>
</dbReference>
<dbReference type="Gene3D" id="3.60.21.10">
    <property type="match status" value="1"/>
</dbReference>
<dbReference type="InterPro" id="IPR004843">
    <property type="entry name" value="Calcineurin-like_PHP"/>
</dbReference>
<comment type="caution">
    <text evidence="2">The sequence shown here is derived from an EMBL/GenBank/DDBJ whole genome shotgun (WGS) entry which is preliminary data.</text>
</comment>
<organism evidence="2 3">
    <name type="scientific">Puniceibacterium antarcticum</name>
    <dbReference type="NCBI Taxonomy" id="1206336"/>
    <lineage>
        <taxon>Bacteria</taxon>
        <taxon>Pseudomonadati</taxon>
        <taxon>Pseudomonadota</taxon>
        <taxon>Alphaproteobacteria</taxon>
        <taxon>Rhodobacterales</taxon>
        <taxon>Paracoccaceae</taxon>
        <taxon>Puniceibacterium</taxon>
    </lineage>
</organism>
<reference evidence="2 3" key="1">
    <citation type="submission" date="2013-09" db="EMBL/GenBank/DDBJ databases">
        <title>Genome sequencing of Phaeobacter antarcticus sp. nov. SM1211.</title>
        <authorList>
            <person name="Zhang X.-Y."/>
            <person name="Liu C."/>
            <person name="Chen X.-L."/>
            <person name="Xie B.-B."/>
            <person name="Qin Q.-L."/>
            <person name="Rong J.-C."/>
            <person name="Zhang Y.-Z."/>
        </authorList>
    </citation>
    <scope>NUCLEOTIDE SEQUENCE [LARGE SCALE GENOMIC DNA]</scope>
    <source>
        <strain evidence="2 3">SM1211</strain>
    </source>
</reference>
<name>A0A2G8RE64_9RHOB</name>
<evidence type="ECO:0000259" key="1">
    <source>
        <dbReference type="Pfam" id="PF00149"/>
    </source>
</evidence>
<feature type="domain" description="Calcineurin-like phosphoesterase" evidence="1">
    <location>
        <begin position="2"/>
        <end position="102"/>
    </location>
</feature>
<dbReference type="PIRSF" id="PIRSF033093">
    <property type="entry name" value="UCP_ML1119"/>
    <property type="match status" value="1"/>
</dbReference>
<dbReference type="GO" id="GO:0016787">
    <property type="term" value="F:hydrolase activity"/>
    <property type="evidence" value="ECO:0007669"/>
    <property type="project" value="InterPro"/>
</dbReference>
<keyword evidence="3" id="KW-1185">Reference proteome</keyword>
<dbReference type="SUPFAM" id="SSF56300">
    <property type="entry name" value="Metallo-dependent phosphatases"/>
    <property type="match status" value="1"/>
</dbReference>
<accession>A0A2G8RE64</accession>
<dbReference type="InterPro" id="IPR050535">
    <property type="entry name" value="DNA_Repair-Maintenance_Comp"/>
</dbReference>
<sequence length="370" mass="39485">MIRFLHTSDLHLGKPFGRFPEEVRHRLRQARQDSIARLATAARTGAASHILLAGDTFDAETPSRTTLRHAMNAMAAADDLTWVLMPGNHDHLRASEIWDVLAREHPANVLLALDPTPMPLTDGATLLPAPCTARAPGRDLTEWMDSAETGGALRIGLAHGSIRDFAAAEDLAEGGGGVIAPDRAARAGLDYLGFGDWHGRIEVSPNTWYSGTPEPDSFKPHRPAGALLVTLAGQGARAEVQEIETGQLSWQNLPLDLLDSDDAAARLSDALPPLSTRDRTLIDIRATGRACLASQAALMQALAAVTPDFLWADSDLSALAVSHDVTDLSQIDDRGAVRDAAESLAKAADTGDAAAALALRRLYSYALELK</sequence>